<sequence length="165" mass="16326">MSSGPVRVVEPMPEPVLILRSGSRPARGAGTATAATQRCVWGALAAAVAWPALSVSGVGHPQVAAVAVGLLTVLPWLGPLLGVLLAGLLAGLVAQPYAPLFGLAAAALVTLAAAPAQHLPSWIGPLSVPALSAAAVFGGVVWGVLGALIAILTAGIAARYRRGRS</sequence>
<evidence type="ECO:0000256" key="1">
    <source>
        <dbReference type="SAM" id="Phobius"/>
    </source>
</evidence>
<keyword evidence="1" id="KW-0812">Transmembrane</keyword>
<proteinExistence type="predicted"/>
<name>A0ABV5MHV0_9ACTN</name>
<organism evidence="2 3">
    <name type="scientific">Dactylosporangium vinaceum</name>
    <dbReference type="NCBI Taxonomy" id="53362"/>
    <lineage>
        <taxon>Bacteria</taxon>
        <taxon>Bacillati</taxon>
        <taxon>Actinomycetota</taxon>
        <taxon>Actinomycetes</taxon>
        <taxon>Micromonosporales</taxon>
        <taxon>Micromonosporaceae</taxon>
        <taxon>Dactylosporangium</taxon>
    </lineage>
</organism>
<evidence type="ECO:0000313" key="2">
    <source>
        <dbReference type="EMBL" id="MFB9448440.1"/>
    </source>
</evidence>
<keyword evidence="1" id="KW-1133">Transmembrane helix</keyword>
<accession>A0ABV5MHV0</accession>
<feature type="transmembrane region" description="Helical" evidence="1">
    <location>
        <begin position="134"/>
        <end position="158"/>
    </location>
</feature>
<dbReference type="Proteomes" id="UP001589608">
    <property type="component" value="Unassembled WGS sequence"/>
</dbReference>
<protein>
    <recommendedName>
        <fullName evidence="4">HPP family protein</fullName>
    </recommendedName>
</protein>
<comment type="caution">
    <text evidence="2">The sequence shown here is derived from an EMBL/GenBank/DDBJ whole genome shotgun (WGS) entry which is preliminary data.</text>
</comment>
<dbReference type="RefSeq" id="WP_223101088.1">
    <property type="nucleotide sequence ID" value="NZ_CP061913.1"/>
</dbReference>
<feature type="transmembrane region" description="Helical" evidence="1">
    <location>
        <begin position="97"/>
        <end position="114"/>
    </location>
</feature>
<dbReference type="EMBL" id="JBHMCA010000058">
    <property type="protein sequence ID" value="MFB9448440.1"/>
    <property type="molecule type" value="Genomic_DNA"/>
</dbReference>
<keyword evidence="1" id="KW-0472">Membrane</keyword>
<evidence type="ECO:0000313" key="3">
    <source>
        <dbReference type="Proteomes" id="UP001589608"/>
    </source>
</evidence>
<keyword evidence="3" id="KW-1185">Reference proteome</keyword>
<feature type="transmembrane region" description="Helical" evidence="1">
    <location>
        <begin position="63"/>
        <end position="90"/>
    </location>
</feature>
<evidence type="ECO:0008006" key="4">
    <source>
        <dbReference type="Google" id="ProtNLM"/>
    </source>
</evidence>
<gene>
    <name evidence="2" type="ORF">ACFFTR_35590</name>
</gene>
<reference evidence="2 3" key="1">
    <citation type="submission" date="2024-09" db="EMBL/GenBank/DDBJ databases">
        <authorList>
            <person name="Sun Q."/>
            <person name="Mori K."/>
        </authorList>
    </citation>
    <scope>NUCLEOTIDE SEQUENCE [LARGE SCALE GENOMIC DNA]</scope>
    <source>
        <strain evidence="2 3">JCM 3307</strain>
    </source>
</reference>